<reference evidence="1 2" key="1">
    <citation type="submission" date="2017-12" db="EMBL/GenBank/DDBJ databases">
        <title>Kangiella profundi FT102 completed genome.</title>
        <authorList>
            <person name="Xu J."/>
            <person name="Wang J."/>
            <person name="Lu Y."/>
        </authorList>
    </citation>
    <scope>NUCLEOTIDE SEQUENCE [LARGE SCALE GENOMIC DNA]</scope>
    <source>
        <strain evidence="1 2">FT102</strain>
    </source>
</reference>
<dbReference type="Proteomes" id="UP000232693">
    <property type="component" value="Chromosome"/>
</dbReference>
<dbReference type="OrthoDB" id="5699193at2"/>
<evidence type="ECO:0000313" key="1">
    <source>
        <dbReference type="EMBL" id="AUD79700.1"/>
    </source>
</evidence>
<protein>
    <submittedName>
        <fullName evidence="1">Uncharacterized protein</fullName>
    </submittedName>
</protein>
<dbReference type="KEGG" id="kpd:CW740_10760"/>
<dbReference type="PROSITE" id="PS51257">
    <property type="entry name" value="PROKAR_LIPOPROTEIN"/>
    <property type="match status" value="1"/>
</dbReference>
<gene>
    <name evidence="1" type="ORF">CW740_10760</name>
</gene>
<accession>A0A2K9AAF1</accession>
<dbReference type="EMBL" id="CP025120">
    <property type="protein sequence ID" value="AUD79700.1"/>
    <property type="molecule type" value="Genomic_DNA"/>
</dbReference>
<name>A0A2K9AAF1_9GAMM</name>
<dbReference type="AlphaFoldDB" id="A0A2K9AAF1"/>
<sequence>MKLIRGTLIIAGLAFLASCSSGGGDDSAPPPSGPAPEKVTVSGTITYDNVPHNTSTSGLNYSNTSQDPVRGATIQVLQGSSVVATSKTDNNGQYSFELDSNTDVKIRVRAELLQAGTPSWNVQIVDNTNSKALYVLDSATFSTGVSNQTRNLNASSGWGGSSYTSTRAAAPFHILDRVYDIVKKLETVDNSITLPALDINWSVNNVAQSGDRSQGQIGTSFYSNGEIFLLGAANSDTDEYDGHVIIHEWGHYFEDKLARSDSIGGSHAGGDRLDMRVAFGEGFGNAWSGIITDDPYYRDSYGSQQAQGFSINVENNNVSNKGWFSEGSVQAILYDIYDGLNDDTANLGLGPIYEILTNEQKNAEAFTSIFSFITYIKDNNPAQVTQINSLVNEQQIATNSDIWGSNETNNGGNSANLPVYITINPDNAPVEACTNTTNGDDRNKLGNHRFLRLNVASSGSYTLRLTPAVANTNDVDGYIYSRGSLVALNQDFGTGQVEITTNLQAGTYVADTLAYDSTGSNIAAACYDVELISN</sequence>
<dbReference type="RefSeq" id="WP_106647499.1">
    <property type="nucleotide sequence ID" value="NZ_BMGO01000001.1"/>
</dbReference>
<keyword evidence="2" id="KW-1185">Reference proteome</keyword>
<organism evidence="1 2">
    <name type="scientific">Kangiella profundi</name>
    <dbReference type="NCBI Taxonomy" id="1561924"/>
    <lineage>
        <taxon>Bacteria</taxon>
        <taxon>Pseudomonadati</taxon>
        <taxon>Pseudomonadota</taxon>
        <taxon>Gammaproteobacteria</taxon>
        <taxon>Kangiellales</taxon>
        <taxon>Kangiellaceae</taxon>
        <taxon>Kangiella</taxon>
    </lineage>
</organism>
<evidence type="ECO:0000313" key="2">
    <source>
        <dbReference type="Proteomes" id="UP000232693"/>
    </source>
</evidence>
<proteinExistence type="predicted"/>